<accession>A0A1F5DV22</accession>
<gene>
    <name evidence="2" type="ORF">A3I57_02540</name>
</gene>
<feature type="transmembrane region" description="Helical" evidence="1">
    <location>
        <begin position="106"/>
        <end position="123"/>
    </location>
</feature>
<keyword evidence="1" id="KW-0812">Transmembrane</keyword>
<organism evidence="2 3">
    <name type="scientific">Candidatus Beckwithbacteria bacterium RIFCSPLOWO2_02_FULL_47_23</name>
    <dbReference type="NCBI Taxonomy" id="1797463"/>
    <lineage>
        <taxon>Bacteria</taxon>
        <taxon>Candidatus Beckwithiibacteriota</taxon>
    </lineage>
</organism>
<name>A0A1F5DV22_9BACT</name>
<dbReference type="EMBL" id="MEZQ01000041">
    <property type="protein sequence ID" value="OGD59007.1"/>
    <property type="molecule type" value="Genomic_DNA"/>
</dbReference>
<evidence type="ECO:0000313" key="2">
    <source>
        <dbReference type="EMBL" id="OGD59007.1"/>
    </source>
</evidence>
<proteinExistence type="predicted"/>
<reference evidence="2 3" key="1">
    <citation type="journal article" date="2016" name="Nat. Commun.">
        <title>Thousands of microbial genomes shed light on interconnected biogeochemical processes in an aquifer system.</title>
        <authorList>
            <person name="Anantharaman K."/>
            <person name="Brown C.T."/>
            <person name="Hug L.A."/>
            <person name="Sharon I."/>
            <person name="Castelle C.J."/>
            <person name="Probst A.J."/>
            <person name="Thomas B.C."/>
            <person name="Singh A."/>
            <person name="Wilkins M.J."/>
            <person name="Karaoz U."/>
            <person name="Brodie E.L."/>
            <person name="Williams K.H."/>
            <person name="Hubbard S.S."/>
            <person name="Banfield J.F."/>
        </authorList>
    </citation>
    <scope>NUCLEOTIDE SEQUENCE [LARGE SCALE GENOMIC DNA]</scope>
</reference>
<evidence type="ECO:0000256" key="1">
    <source>
        <dbReference type="SAM" id="Phobius"/>
    </source>
</evidence>
<dbReference type="AlphaFoldDB" id="A0A1F5DV22"/>
<sequence length="127" mass="14001">MKAFLIAGLSLAGFYYFVLWALTKDAVYPIRQFLSLQPWMSLLILGFGVQWALFARLRRGKMVAAGNSLVSGTAMVACCAHHAVEVLPFLGLAGAAVFLVSYQKELLIFGVISNLLGIGYMLWRLKK</sequence>
<feature type="transmembrane region" description="Helical" evidence="1">
    <location>
        <begin position="69"/>
        <end position="100"/>
    </location>
</feature>
<protein>
    <submittedName>
        <fullName evidence="2">Uncharacterized protein</fullName>
    </submittedName>
</protein>
<comment type="caution">
    <text evidence="2">The sequence shown here is derived from an EMBL/GenBank/DDBJ whole genome shotgun (WGS) entry which is preliminary data.</text>
</comment>
<feature type="transmembrane region" description="Helical" evidence="1">
    <location>
        <begin position="39"/>
        <end position="57"/>
    </location>
</feature>
<evidence type="ECO:0000313" key="3">
    <source>
        <dbReference type="Proteomes" id="UP000176364"/>
    </source>
</evidence>
<keyword evidence="1" id="KW-0472">Membrane</keyword>
<dbReference type="Proteomes" id="UP000176364">
    <property type="component" value="Unassembled WGS sequence"/>
</dbReference>
<keyword evidence="1" id="KW-1133">Transmembrane helix</keyword>